<gene>
    <name evidence="2" type="ORF">B5K06_00975</name>
</gene>
<proteinExistence type="predicted"/>
<comment type="caution">
    <text evidence="2">The sequence shown here is derived from an EMBL/GenBank/DDBJ whole genome shotgun (WGS) entry which is preliminary data.</text>
</comment>
<dbReference type="Proteomes" id="UP000254939">
    <property type="component" value="Unassembled WGS sequence"/>
</dbReference>
<reference evidence="2 3" key="1">
    <citation type="submission" date="2017-03" db="EMBL/GenBank/DDBJ databases">
        <title>Genome analysis of Rhizobial strains effectives or ineffectives for nitrogen fixation isolated from bean seeds.</title>
        <authorList>
            <person name="Peralta H."/>
            <person name="Aguilar-Vera A."/>
            <person name="Mora Y."/>
            <person name="Vargas-Lagunas C."/>
            <person name="Girard L."/>
            <person name="Mora J."/>
        </authorList>
    </citation>
    <scope>NUCLEOTIDE SEQUENCE [LARGE SCALE GENOMIC DNA]</scope>
    <source>
        <strain evidence="2 3">CCGM3</strain>
    </source>
</reference>
<feature type="chain" id="PRO_5016992788" description="DUF2282 domain-containing protein" evidence="1">
    <location>
        <begin position="29"/>
        <end position="89"/>
    </location>
</feature>
<dbReference type="EMBL" id="NAAC01000001">
    <property type="protein sequence ID" value="RDJ16981.1"/>
    <property type="molecule type" value="Genomic_DNA"/>
</dbReference>
<dbReference type="AlphaFoldDB" id="A0A370KY39"/>
<evidence type="ECO:0000256" key="1">
    <source>
        <dbReference type="SAM" id="SignalP"/>
    </source>
</evidence>
<dbReference type="OrthoDB" id="9808309at2"/>
<evidence type="ECO:0000313" key="2">
    <source>
        <dbReference type="EMBL" id="RDJ16981.1"/>
    </source>
</evidence>
<keyword evidence="1" id="KW-0732">Signal</keyword>
<name>A0A370KY39_9HYPH</name>
<accession>A0A370KY39</accession>
<sequence length="89" mass="8820">MKNSIATLALAGSLASALATIAAPAASAADAKEKCYGVAMKGQNDCAAGKHDCAGKSTVSYDKASFKLVPTGTCTSMKTPKGHGSLMPA</sequence>
<evidence type="ECO:0008006" key="4">
    <source>
        <dbReference type="Google" id="ProtNLM"/>
    </source>
</evidence>
<feature type="signal peptide" evidence="1">
    <location>
        <begin position="1"/>
        <end position="28"/>
    </location>
</feature>
<dbReference type="RefSeq" id="WP_016552273.1">
    <property type="nucleotide sequence ID" value="NZ_KZ857258.1"/>
</dbReference>
<evidence type="ECO:0000313" key="3">
    <source>
        <dbReference type="Proteomes" id="UP000254939"/>
    </source>
</evidence>
<organism evidence="2 3">
    <name type="scientific">Rhizobium grahamii</name>
    <dbReference type="NCBI Taxonomy" id="1120045"/>
    <lineage>
        <taxon>Bacteria</taxon>
        <taxon>Pseudomonadati</taxon>
        <taxon>Pseudomonadota</taxon>
        <taxon>Alphaproteobacteria</taxon>
        <taxon>Hyphomicrobiales</taxon>
        <taxon>Rhizobiaceae</taxon>
        <taxon>Rhizobium/Agrobacterium group</taxon>
        <taxon>Rhizobium</taxon>
    </lineage>
</organism>
<dbReference type="InterPro" id="IPR018740">
    <property type="entry name" value="DUF2282_membr"/>
</dbReference>
<protein>
    <recommendedName>
        <fullName evidence="4">DUF2282 domain-containing protein</fullName>
    </recommendedName>
</protein>
<dbReference type="Pfam" id="PF10048">
    <property type="entry name" value="DUF2282"/>
    <property type="match status" value="1"/>
</dbReference>